<organism evidence="1 2">
    <name type="scientific">Rhodoblastus sphagnicola</name>
    <dbReference type="NCBI Taxonomy" id="333368"/>
    <lineage>
        <taxon>Bacteria</taxon>
        <taxon>Pseudomonadati</taxon>
        <taxon>Pseudomonadota</taxon>
        <taxon>Alphaproteobacteria</taxon>
        <taxon>Hyphomicrobiales</taxon>
        <taxon>Rhodoblastaceae</taxon>
        <taxon>Rhodoblastus</taxon>
    </lineage>
</organism>
<protein>
    <submittedName>
        <fullName evidence="1">Uncharacterized protein</fullName>
    </submittedName>
</protein>
<keyword evidence="2" id="KW-1185">Reference proteome</keyword>
<accession>A0A2S6N5X9</accession>
<dbReference type="AlphaFoldDB" id="A0A2S6N5X9"/>
<gene>
    <name evidence="1" type="ORF">CCR94_13670</name>
</gene>
<dbReference type="EMBL" id="NHSJ01000085">
    <property type="protein sequence ID" value="PPQ30008.1"/>
    <property type="molecule type" value="Genomic_DNA"/>
</dbReference>
<evidence type="ECO:0000313" key="2">
    <source>
        <dbReference type="Proteomes" id="UP000239089"/>
    </source>
</evidence>
<dbReference type="Proteomes" id="UP000239089">
    <property type="component" value="Unassembled WGS sequence"/>
</dbReference>
<sequence>MESSELFRSCANEHVAAAALLCVGGALVSRIDQAALPAGLTRGALVASLVSDYERKASPALRRLLARGMRRAEMPILAGLRHVLDCALAGAFDLAPRRARRSQWRAPALNWVAESAPFICGEPRHALHS</sequence>
<proteinExistence type="predicted"/>
<reference evidence="1 2" key="1">
    <citation type="journal article" date="2018" name="Arch. Microbiol.">
        <title>New insights into the metabolic potential of the phototrophic purple bacterium Rhodopila globiformis DSM 161(T) from its draft genome sequence and evidence for a vanadium-dependent nitrogenase.</title>
        <authorList>
            <person name="Imhoff J.F."/>
            <person name="Rahn T."/>
            <person name="Kunzel S."/>
            <person name="Neulinger S.C."/>
        </authorList>
    </citation>
    <scope>NUCLEOTIDE SEQUENCE [LARGE SCALE GENOMIC DNA]</scope>
    <source>
        <strain evidence="1 2">DSM 16996</strain>
    </source>
</reference>
<dbReference type="OrthoDB" id="8456162at2"/>
<dbReference type="RefSeq" id="WP_104508416.1">
    <property type="nucleotide sequence ID" value="NZ_JACIGC010000003.1"/>
</dbReference>
<comment type="caution">
    <text evidence="1">The sequence shown here is derived from an EMBL/GenBank/DDBJ whole genome shotgun (WGS) entry which is preliminary data.</text>
</comment>
<name>A0A2S6N5X9_9HYPH</name>
<evidence type="ECO:0000313" key="1">
    <source>
        <dbReference type="EMBL" id="PPQ30008.1"/>
    </source>
</evidence>